<reference evidence="2" key="1">
    <citation type="journal article" date="2020" name="mSystems">
        <title>Genome- and Community-Level Interaction Insights into Carbon Utilization and Element Cycling Functions of Hydrothermarchaeota in Hydrothermal Sediment.</title>
        <authorList>
            <person name="Zhou Z."/>
            <person name="Liu Y."/>
            <person name="Xu W."/>
            <person name="Pan J."/>
            <person name="Luo Z.H."/>
            <person name="Li M."/>
        </authorList>
    </citation>
    <scope>NUCLEOTIDE SEQUENCE [LARGE SCALE GENOMIC DNA]</scope>
    <source>
        <strain evidence="2">HyVt-483</strain>
    </source>
</reference>
<sequence length="585" mass="65210">MKTLKPLSGLFLLILAVSIAGCRKEKSSPPKALFVPLGIEVSGIPPETPVSLYRASGDLVLRYPPLATRDLLLIFPWRPGEVYRLKAGPTSLVLRAPASRPLATLEVFAPLGSPGKKITVEKKRTALQLTLLSRREAPEIGLLVTSFVPGLNLSLSSGNFTQKYFFQGEFARRLLRPRIYLPPEEPRRLRLLFQAPGRTAEVDLVLRRRVFDLRGKVQLVSWRLPTEESGLSLRYRREGLLVVPNPLFERLGYLLGLRARGYSRYEPLAYETLEFRNLTDVPLNLVVRGEFLDPKNRKPVKGFYPPRFGMSGHARKPLALVYLPPRGRARAVLPIYARKVPPGEYLALIRVYPLGEKTPILLKTRRIGLTRGSPKLAAGLLLILLAGGTYSLIVFLGLRRLLSGFRLRELSLVALSGAVGFGLDFLGGVLSNILYALLGPFNILVGGLITEVVHYAVFTAVFVLVPRPGFATLSGLLHYLMGTVLFGGLRATDPFFVGFRLLTLETALWIFRVYAHPEGRRTILALGLADALSTLSSLVLHMTFYRLFFPEWYLWLSLLVKGFLYTLVGAALGVRLGLHLREMER</sequence>
<dbReference type="PROSITE" id="PS51257">
    <property type="entry name" value="PROKAR_LIPOPROTEIN"/>
    <property type="match status" value="1"/>
</dbReference>
<evidence type="ECO:0000313" key="2">
    <source>
        <dbReference type="EMBL" id="HFC97675.1"/>
    </source>
</evidence>
<feature type="transmembrane region" description="Helical" evidence="1">
    <location>
        <begin position="522"/>
        <end position="540"/>
    </location>
</feature>
<dbReference type="EMBL" id="DRMH01000055">
    <property type="protein sequence ID" value="HFC97675.1"/>
    <property type="molecule type" value="Genomic_DNA"/>
</dbReference>
<proteinExistence type="predicted"/>
<feature type="transmembrane region" description="Helical" evidence="1">
    <location>
        <begin position="410"/>
        <end position="437"/>
    </location>
</feature>
<keyword evidence="1" id="KW-1133">Transmembrane helix</keyword>
<keyword evidence="1" id="KW-0472">Membrane</keyword>
<evidence type="ECO:0000256" key="1">
    <source>
        <dbReference type="SAM" id="Phobius"/>
    </source>
</evidence>
<gene>
    <name evidence="2" type="ORF">ENJ40_04335</name>
</gene>
<name>A0A7C3CMU9_9BACT</name>
<keyword evidence="1" id="KW-0812">Transmembrane</keyword>
<protein>
    <submittedName>
        <fullName evidence="2">Uncharacterized protein</fullName>
    </submittedName>
</protein>
<organism evidence="2">
    <name type="scientific">Thermosulfurimonas dismutans</name>
    <dbReference type="NCBI Taxonomy" id="999894"/>
    <lineage>
        <taxon>Bacteria</taxon>
        <taxon>Pseudomonadati</taxon>
        <taxon>Thermodesulfobacteriota</taxon>
        <taxon>Thermodesulfobacteria</taxon>
        <taxon>Thermodesulfobacteriales</taxon>
        <taxon>Thermodesulfobacteriaceae</taxon>
        <taxon>Thermosulfurimonas</taxon>
    </lineage>
</organism>
<feature type="transmembrane region" description="Helical" evidence="1">
    <location>
        <begin position="495"/>
        <end position="515"/>
    </location>
</feature>
<dbReference type="Proteomes" id="UP000886043">
    <property type="component" value="Unassembled WGS sequence"/>
</dbReference>
<feature type="transmembrane region" description="Helical" evidence="1">
    <location>
        <begin position="552"/>
        <end position="578"/>
    </location>
</feature>
<feature type="transmembrane region" description="Helical" evidence="1">
    <location>
        <begin position="376"/>
        <end position="398"/>
    </location>
</feature>
<comment type="caution">
    <text evidence="2">The sequence shown here is derived from an EMBL/GenBank/DDBJ whole genome shotgun (WGS) entry which is preliminary data.</text>
</comment>
<feature type="transmembrane region" description="Helical" evidence="1">
    <location>
        <begin position="470"/>
        <end position="489"/>
    </location>
</feature>
<feature type="transmembrane region" description="Helical" evidence="1">
    <location>
        <begin position="443"/>
        <end position="465"/>
    </location>
</feature>
<dbReference type="AlphaFoldDB" id="A0A7C3CMU9"/>
<accession>A0A7C3CMU9</accession>